<evidence type="ECO:0000313" key="18">
    <source>
        <dbReference type="Proteomes" id="UP001151699"/>
    </source>
</evidence>
<dbReference type="InterPro" id="IPR000182">
    <property type="entry name" value="GNAT_dom"/>
</dbReference>
<evidence type="ECO:0000256" key="9">
    <source>
        <dbReference type="ARBA" id="ARBA00068357"/>
    </source>
</evidence>
<feature type="compositionally biased region" description="Basic and acidic residues" evidence="12">
    <location>
        <begin position="965"/>
        <end position="975"/>
    </location>
</feature>
<dbReference type="GO" id="GO:1904812">
    <property type="term" value="P:rRNA acetylation involved in maturation of SSU-rRNA"/>
    <property type="evidence" value="ECO:0007669"/>
    <property type="project" value="InterPro"/>
</dbReference>
<dbReference type="Proteomes" id="UP001151699">
    <property type="component" value="Chromosome C"/>
</dbReference>
<comment type="catalytic activity">
    <reaction evidence="10">
        <text>a cytidine in tRNA + acetyl-CoA + ATP + H2O = an N(4)-acetylcytidine in tRNA + ADP + phosphate + CoA + H(+)</text>
        <dbReference type="Rhea" id="RHEA:53876"/>
        <dbReference type="Rhea" id="RHEA-COMP:13670"/>
        <dbReference type="Rhea" id="RHEA-COMP:13671"/>
        <dbReference type="ChEBI" id="CHEBI:15377"/>
        <dbReference type="ChEBI" id="CHEBI:15378"/>
        <dbReference type="ChEBI" id="CHEBI:30616"/>
        <dbReference type="ChEBI" id="CHEBI:43474"/>
        <dbReference type="ChEBI" id="CHEBI:57287"/>
        <dbReference type="ChEBI" id="CHEBI:57288"/>
        <dbReference type="ChEBI" id="CHEBI:74900"/>
        <dbReference type="ChEBI" id="CHEBI:82748"/>
        <dbReference type="ChEBI" id="CHEBI:456216"/>
    </reaction>
</comment>
<comment type="catalytic activity">
    <reaction evidence="10">
        <text>a cytidine in 18S rRNA + acetyl-CoA + ATP + H2O = an N(4)-acetylcytidine in 18S rRNA + ADP + phosphate + CoA + H(+)</text>
        <dbReference type="Rhea" id="RHEA:51424"/>
        <dbReference type="Rhea" id="RHEA-COMP:13575"/>
        <dbReference type="Rhea" id="RHEA-COMP:13576"/>
        <dbReference type="ChEBI" id="CHEBI:15377"/>
        <dbReference type="ChEBI" id="CHEBI:15378"/>
        <dbReference type="ChEBI" id="CHEBI:30616"/>
        <dbReference type="ChEBI" id="CHEBI:43474"/>
        <dbReference type="ChEBI" id="CHEBI:57287"/>
        <dbReference type="ChEBI" id="CHEBI:57288"/>
        <dbReference type="ChEBI" id="CHEBI:74900"/>
        <dbReference type="ChEBI" id="CHEBI:82748"/>
        <dbReference type="ChEBI" id="CHEBI:456216"/>
    </reaction>
</comment>
<evidence type="ECO:0000256" key="8">
    <source>
        <dbReference type="ARBA" id="ARBA00023315"/>
    </source>
</evidence>
<evidence type="ECO:0000259" key="15">
    <source>
        <dbReference type="Pfam" id="PF13718"/>
    </source>
</evidence>
<dbReference type="FunFam" id="3.40.50.300:FF:002218">
    <property type="entry name" value="tRNA(Met) cytidine acetyltransferase TmcA"/>
    <property type="match status" value="1"/>
</dbReference>
<dbReference type="Pfam" id="PF08351">
    <property type="entry name" value="TmcA_N"/>
    <property type="match status" value="1"/>
</dbReference>
<evidence type="ECO:0000313" key="17">
    <source>
        <dbReference type="EMBL" id="KAJ6636237.1"/>
    </source>
</evidence>
<evidence type="ECO:0000256" key="3">
    <source>
        <dbReference type="ARBA" id="ARBA00022679"/>
    </source>
</evidence>
<dbReference type="Pfam" id="PF13718">
    <property type="entry name" value="GNAT_acetyltr_2"/>
    <property type="match status" value="1"/>
</dbReference>
<evidence type="ECO:0000256" key="7">
    <source>
        <dbReference type="ARBA" id="ARBA00023242"/>
    </source>
</evidence>
<keyword evidence="3 10" id="KW-0808">Transferase</keyword>
<feature type="binding site" evidence="10">
    <location>
        <begin position="608"/>
        <end position="614"/>
    </location>
    <ligand>
        <name>acetyl-CoA</name>
        <dbReference type="ChEBI" id="CHEBI:57288"/>
    </ligand>
</feature>
<comment type="similarity">
    <text evidence="10">Belongs to the RNA cytidine acetyltransferase family. NAT10 subfamily.</text>
</comment>
<feature type="coiled-coil region" evidence="11">
    <location>
        <begin position="905"/>
        <end position="933"/>
    </location>
</feature>
<keyword evidence="7 10" id="KW-0539">Nucleus</keyword>
<evidence type="ECO:0000256" key="2">
    <source>
        <dbReference type="ARBA" id="ARBA00022552"/>
    </source>
</evidence>
<dbReference type="GO" id="GO:1990883">
    <property type="term" value="F:18S rRNA cytidine N-acetyltransferase activity"/>
    <property type="evidence" value="ECO:0007669"/>
    <property type="project" value="TreeGrafter"/>
</dbReference>
<dbReference type="HAMAP" id="MF_03211">
    <property type="entry name" value="RNA_acetyltr_Nat10"/>
    <property type="match status" value="1"/>
</dbReference>
<feature type="domain" description="TmcA/NAT10 N-terminal" evidence="14">
    <location>
        <begin position="9"/>
        <end position="197"/>
    </location>
</feature>
<dbReference type="PANTHER" id="PTHR10925">
    <property type="entry name" value="N-ACETYLTRANSFERASE 10"/>
    <property type="match status" value="1"/>
</dbReference>
<comment type="caution">
    <text evidence="17">The sequence shown here is derived from an EMBL/GenBank/DDBJ whole genome shotgun (WGS) entry which is preliminary data.</text>
</comment>
<comment type="function">
    <text evidence="10">RNA cytidine acetyltransferase with specificity toward both 18S rRNA and tRNAs. Catalyzes the formation of N(4)-acetylcytidine (ac4C) in 18S rRNA. Required for early nucleolar cleavages of precursor rRNA at sites A0, A1 and A2 during 18S rRNA synthesis. Catalyzes the formation of ac4C in serine and leucine tRNAs. Requires a tRNA-binding adapter protein for full tRNA acetyltransferase activity but not for 18S rRNA acetylation.</text>
</comment>
<sequence length="994" mass="112277">MVKKKIDNRIRVMIENGVKLGHRTMFIIVGDKARDQVPILYDMLTKSTVKARPTVLWCYKNKDEAISNHGKKRAKKIQAGKIDVNEADLFDTFRVATTIHGRYYSETHTILGRTYGVCVLQDFEALTPNLLARTVETVEGGGLIILLLKTINSLKQLYTMSMDVHKRYRTEAHQNVTCRFNERLILSLADCKRCLLVNDDLTVLPLSSKTATVTPVDVTSSKSSENDEALLELKESLRDTPPAGPLVNLCKTNDQAKAVAQFIDALAEKQLKPPTSLTAARGRGKSAAMGLSIAAAVAFGYVNIYVTSPHPENLITLFEFVLKGFDALEYQEHTDYTIIRSTNVEFKKAIIRINITRNSRQTIQYIAPSDTHLLNAADLLVIDEAAAIPLPTVKKMLGPYLVFMASTINGYEGTGRSLSLKLISQIQKENNAPMPIKLDESIRYRENDPVESWLTSLLCLDASSVAQSNFGCPTPDSCELYYIDRDALFSYHRAAEAFLQRLVSIYVSSHYKNTPNDLQMMSDAPAHHLFCLLGPITKKESLPNILVVIQVCLEGQISSRTVSDSLSRGRKAAGDLIPWNISEQFNDREFPKLAGGRIVRIATHPNYQKMGYGKQALKLLKNYYSGKYTKLDDENEYEGSDNENIIDDEELGLLKEVIAPRKKIPTLLKRLTERRPEQLDYIGTSFGLTPELLRFWKSQKFVPVYLSQKSNDLTGEHSTIMISTINFDKTDSKDWLAEYYRDFRRRLMKLLGKSFQTFTTGLSLSLLDNKAVSMEVGELNQQLLDIYFLPHDIQRLEAYSRNQVEYRLILDLTADICLLYFQGKLNDVSIDALQKAILVGIGLQNKNMDDLQKEFNMPTNQILAKFYDCLKKITKKIRSVLENTIEESMVKTSDLNTGQEMTATAQTFAEELNEAAEDLQRKQKKELKRLKKENLSIFAIKGTDEEWGKALSTNKSSIVSVKSGVVKEDDSKSFEDFGEPPSKKKKFKKNRGKH</sequence>
<dbReference type="InterPro" id="IPR032672">
    <property type="entry name" value="TmcA/NAT10/Kre33"/>
</dbReference>
<feature type="region of interest" description="Disordered" evidence="12">
    <location>
        <begin position="965"/>
        <end position="994"/>
    </location>
</feature>
<dbReference type="GO" id="GO:0030686">
    <property type="term" value="C:90S preribosome"/>
    <property type="evidence" value="ECO:0007669"/>
    <property type="project" value="TreeGrafter"/>
</dbReference>
<dbReference type="Pfam" id="PF13725">
    <property type="entry name" value="tRNA_bind_2"/>
    <property type="match status" value="1"/>
</dbReference>
<evidence type="ECO:0000259" key="14">
    <source>
        <dbReference type="Pfam" id="PF08351"/>
    </source>
</evidence>
<comment type="subcellular location">
    <subcellularLocation>
        <location evidence="1 10">Nucleus</location>
        <location evidence="1 10">Nucleolus</location>
    </subcellularLocation>
</comment>
<keyword evidence="8 10" id="KW-0012">Acyltransferase</keyword>
<feature type="binding site" evidence="10">
    <location>
        <begin position="601"/>
        <end position="603"/>
    </location>
    <ligand>
        <name>acetyl-CoA</name>
        <dbReference type="ChEBI" id="CHEBI:57288"/>
    </ligand>
</feature>
<dbReference type="AlphaFoldDB" id="A0A9Q0RXJ1"/>
<keyword evidence="18" id="KW-1185">Reference proteome</keyword>
<dbReference type="GO" id="GO:0005730">
    <property type="term" value="C:nucleolus"/>
    <property type="evidence" value="ECO:0007669"/>
    <property type="project" value="UniProtKB-SubCell"/>
</dbReference>
<evidence type="ECO:0000256" key="4">
    <source>
        <dbReference type="ARBA" id="ARBA00022694"/>
    </source>
</evidence>
<dbReference type="InterPro" id="IPR007807">
    <property type="entry name" value="TcmA/NAT10_helicase"/>
</dbReference>
<reference evidence="17" key="1">
    <citation type="submission" date="2022-07" db="EMBL/GenBank/DDBJ databases">
        <authorList>
            <person name="Trinca V."/>
            <person name="Uliana J.V.C."/>
            <person name="Torres T.T."/>
            <person name="Ward R.J."/>
            <person name="Monesi N."/>
        </authorList>
    </citation>
    <scope>NUCLEOTIDE SEQUENCE</scope>
    <source>
        <strain evidence="17">HSMRA1968</strain>
        <tissue evidence="17">Whole embryos</tissue>
    </source>
</reference>
<evidence type="ECO:0000256" key="6">
    <source>
        <dbReference type="ARBA" id="ARBA00022840"/>
    </source>
</evidence>
<dbReference type="GO" id="GO:0000049">
    <property type="term" value="F:tRNA binding"/>
    <property type="evidence" value="ECO:0007669"/>
    <property type="project" value="TreeGrafter"/>
</dbReference>
<feature type="domain" description="Possible tRNA binding" evidence="16">
    <location>
        <begin position="735"/>
        <end position="950"/>
    </location>
</feature>
<dbReference type="EC" id="2.3.1.-" evidence="10"/>
<protein>
    <recommendedName>
        <fullName evidence="9 10">RNA cytidine acetyltransferase</fullName>
        <ecNumber evidence="10">2.3.1.-</ecNumber>
    </recommendedName>
    <alternativeName>
        <fullName evidence="10">18S rRNA cytosine acetyltransferase</fullName>
    </alternativeName>
</protein>
<dbReference type="Gene3D" id="3.40.50.300">
    <property type="entry name" value="P-loop containing nucleotide triphosphate hydrolases"/>
    <property type="match status" value="1"/>
</dbReference>
<dbReference type="CDD" id="cd04301">
    <property type="entry name" value="NAT_SF"/>
    <property type="match status" value="1"/>
</dbReference>
<evidence type="ECO:0000259" key="16">
    <source>
        <dbReference type="Pfam" id="PF13725"/>
    </source>
</evidence>
<evidence type="ECO:0000256" key="12">
    <source>
        <dbReference type="SAM" id="MobiDB-lite"/>
    </source>
</evidence>
<dbReference type="InterPro" id="IPR027417">
    <property type="entry name" value="P-loop_NTPase"/>
</dbReference>
<feature type="binding site" evidence="10">
    <location>
        <position position="443"/>
    </location>
    <ligand>
        <name>ATP</name>
        <dbReference type="ChEBI" id="CHEBI:30616"/>
    </ligand>
</feature>
<dbReference type="InterPro" id="IPR016181">
    <property type="entry name" value="Acyl_CoA_acyltransferase"/>
</dbReference>
<keyword evidence="11" id="KW-0175">Coiled coil</keyword>
<dbReference type="GO" id="GO:0005524">
    <property type="term" value="F:ATP binding"/>
    <property type="evidence" value="ECO:0007669"/>
    <property type="project" value="UniProtKB-UniRule"/>
</dbReference>
<dbReference type="InterPro" id="IPR027992">
    <property type="entry name" value="tRNA_bind_dom"/>
</dbReference>
<keyword evidence="2 10" id="KW-0698">rRNA processing</keyword>
<evidence type="ECO:0000256" key="10">
    <source>
        <dbReference type="HAMAP-Rule" id="MF_03211"/>
    </source>
</evidence>
<feature type="domain" description="TcmA/NAT10 helicase" evidence="13">
    <location>
        <begin position="277"/>
        <end position="461"/>
    </location>
</feature>
<gene>
    <name evidence="17" type="ORF">Bhyg_14825</name>
</gene>
<feature type="compositionally biased region" description="Basic residues" evidence="12">
    <location>
        <begin position="983"/>
        <end position="994"/>
    </location>
</feature>
<proteinExistence type="inferred from homology"/>
<dbReference type="EMBL" id="WJQU01000004">
    <property type="protein sequence ID" value="KAJ6636237.1"/>
    <property type="molecule type" value="Genomic_DNA"/>
</dbReference>
<keyword evidence="6 10" id="KW-0067">ATP-binding</keyword>
<keyword evidence="5 10" id="KW-0547">Nucleotide-binding</keyword>
<accession>A0A9Q0RXJ1</accession>
<dbReference type="Gene3D" id="3.40.630.30">
    <property type="match status" value="1"/>
</dbReference>
<dbReference type="InterPro" id="IPR013562">
    <property type="entry name" value="TmcA/NAT10_N"/>
</dbReference>
<dbReference type="SUPFAM" id="SSF55729">
    <property type="entry name" value="Acyl-CoA N-acyltransferases (Nat)"/>
    <property type="match status" value="1"/>
</dbReference>
<dbReference type="Gene3D" id="3.40.50.11040">
    <property type="match status" value="1"/>
</dbReference>
<comment type="caution">
    <text evidence="10">Lacks conserved residue(s) required for the propagation of feature annotation.</text>
</comment>
<evidence type="ECO:0000256" key="5">
    <source>
        <dbReference type="ARBA" id="ARBA00022741"/>
    </source>
</evidence>
<evidence type="ECO:0000256" key="1">
    <source>
        <dbReference type="ARBA" id="ARBA00004604"/>
    </source>
</evidence>
<dbReference type="PANTHER" id="PTHR10925:SF5">
    <property type="entry name" value="RNA CYTIDINE ACETYLTRANSFERASE"/>
    <property type="match status" value="1"/>
</dbReference>
<feature type="domain" description="N-acetyltransferase" evidence="15">
    <location>
        <begin position="501"/>
        <end position="725"/>
    </location>
</feature>
<feature type="binding site" evidence="10">
    <location>
        <begin position="282"/>
        <end position="291"/>
    </location>
    <ligand>
        <name>ATP</name>
        <dbReference type="ChEBI" id="CHEBI:30616"/>
    </ligand>
</feature>
<dbReference type="GO" id="GO:0051391">
    <property type="term" value="P:tRNA acetylation"/>
    <property type="evidence" value="ECO:0007669"/>
    <property type="project" value="UniProtKB-UniRule"/>
</dbReference>
<name>A0A9Q0RXJ1_9DIPT</name>
<dbReference type="InterPro" id="IPR033688">
    <property type="entry name" value="NAT10"/>
</dbReference>
<dbReference type="Pfam" id="PF05127">
    <property type="entry name" value="NAT10_TcmA_helicase"/>
    <property type="match status" value="1"/>
</dbReference>
<evidence type="ECO:0000256" key="11">
    <source>
        <dbReference type="SAM" id="Coils"/>
    </source>
</evidence>
<organism evidence="17 18">
    <name type="scientific">Pseudolycoriella hygida</name>
    <dbReference type="NCBI Taxonomy" id="35572"/>
    <lineage>
        <taxon>Eukaryota</taxon>
        <taxon>Metazoa</taxon>
        <taxon>Ecdysozoa</taxon>
        <taxon>Arthropoda</taxon>
        <taxon>Hexapoda</taxon>
        <taxon>Insecta</taxon>
        <taxon>Pterygota</taxon>
        <taxon>Neoptera</taxon>
        <taxon>Endopterygota</taxon>
        <taxon>Diptera</taxon>
        <taxon>Nematocera</taxon>
        <taxon>Sciaroidea</taxon>
        <taxon>Sciaridae</taxon>
        <taxon>Pseudolycoriella</taxon>
    </lineage>
</organism>
<evidence type="ECO:0000259" key="13">
    <source>
        <dbReference type="Pfam" id="PF05127"/>
    </source>
</evidence>
<dbReference type="OrthoDB" id="10067491at2759"/>
<keyword evidence="4 10" id="KW-0819">tRNA processing</keyword>